<dbReference type="KEGG" id="bgok:Pr1d_06910"/>
<reference evidence="3 4" key="1">
    <citation type="submission" date="2019-08" db="EMBL/GenBank/DDBJ databases">
        <title>Deep-cultivation of Planctomycetes and their phenomic and genomic characterization uncovers novel biology.</title>
        <authorList>
            <person name="Wiegand S."/>
            <person name="Jogler M."/>
            <person name="Boedeker C."/>
            <person name="Pinto D."/>
            <person name="Vollmers J."/>
            <person name="Rivas-Marin E."/>
            <person name="Kohn T."/>
            <person name="Peeters S.H."/>
            <person name="Heuer A."/>
            <person name="Rast P."/>
            <person name="Oberbeckmann S."/>
            <person name="Bunk B."/>
            <person name="Jeske O."/>
            <person name="Meyerdierks A."/>
            <person name="Storesund J.E."/>
            <person name="Kallscheuer N."/>
            <person name="Luecker S."/>
            <person name="Lage O.M."/>
            <person name="Pohl T."/>
            <person name="Merkel B.J."/>
            <person name="Hornburger P."/>
            <person name="Mueller R.-W."/>
            <person name="Bruemmer F."/>
            <person name="Labrenz M."/>
            <person name="Spormann A.M."/>
            <person name="Op den Camp H."/>
            <person name="Overmann J."/>
            <person name="Amann R."/>
            <person name="Jetten M.S.M."/>
            <person name="Mascher T."/>
            <person name="Medema M.H."/>
            <person name="Devos D.P."/>
            <person name="Kaster A.-K."/>
            <person name="Ovreas L."/>
            <person name="Rohde M."/>
            <person name="Galperin M.Y."/>
            <person name="Jogler C."/>
        </authorList>
    </citation>
    <scope>NUCLEOTIDE SEQUENCE [LARGE SCALE GENOMIC DNA]</scope>
    <source>
        <strain evidence="3 4">Pr1d</strain>
    </source>
</reference>
<organism evidence="3 4">
    <name type="scientific">Bythopirellula goksoeyrii</name>
    <dbReference type="NCBI Taxonomy" id="1400387"/>
    <lineage>
        <taxon>Bacteria</taxon>
        <taxon>Pseudomonadati</taxon>
        <taxon>Planctomycetota</taxon>
        <taxon>Planctomycetia</taxon>
        <taxon>Pirellulales</taxon>
        <taxon>Lacipirellulaceae</taxon>
        <taxon>Bythopirellula</taxon>
    </lineage>
</organism>
<dbReference type="Gene3D" id="2.115.10.20">
    <property type="entry name" value="Glycosyl hydrolase domain, family 43"/>
    <property type="match status" value="1"/>
</dbReference>
<keyword evidence="2" id="KW-0732">Signal</keyword>
<dbReference type="InterPro" id="IPR023296">
    <property type="entry name" value="Glyco_hydro_beta-prop_sf"/>
</dbReference>
<proteinExistence type="predicted"/>
<sequence length="568" mass="63602" precursor="true">MSNYRTFYSFLKLMAVFTACISVCPQEALAQTGSLAASASPRVAGNSSRQPTRESETKSGITVLGSAPTTVEEATLFSMDNISIPFTTNLVLSMEPVDKHQDNPLLRRGESGDPDEWGVQCYGSVIYHEGKYKLWYLALNEEDMRNMPNDVHYKGGQLAYAESEDGIDWEKPNLGLVEWNGNKNNNLLLMDPSTAHGLDCRVIYEPDDPDPARRFKMVFHMGARFDGRPAGAPIPFFSADGLRWKIAIDAKLENYTVASDETAIPPEHFEMGGLYKWNGMYHLMGQQVTPFMWLPDGTDCGRVLTIFRSPDFVNWSRTKTLSFVRDGTRGEYRSRLGNEGAQVHQSSTWDRGNVLVSTYGLWNGGVGWENVTIDLGLLLSNDGLYFREPIPDHIFIERGEDGEWDQGGLLMSQAFENIGEKTFIYYGHWDPRTGQDYKPRGGLGLVTLDRDRFSSLSVMNPEKEAAFITCALKVDEPSDLFFNATGLSEDAWVKVELLDELERPIPAYSGENAARLDSNGFRQHVSWQGNEGIEGSSKPVKIQATYQGEDKKAIKIHALYVSKRDNAK</sequence>
<dbReference type="OrthoDB" id="180690at2"/>
<feature type="region of interest" description="Disordered" evidence="1">
    <location>
        <begin position="40"/>
        <end position="61"/>
    </location>
</feature>
<evidence type="ECO:0008006" key="5">
    <source>
        <dbReference type="Google" id="ProtNLM"/>
    </source>
</evidence>
<evidence type="ECO:0000256" key="2">
    <source>
        <dbReference type="SAM" id="SignalP"/>
    </source>
</evidence>
<evidence type="ECO:0000256" key="1">
    <source>
        <dbReference type="SAM" id="MobiDB-lite"/>
    </source>
</evidence>
<dbReference type="Proteomes" id="UP000323917">
    <property type="component" value="Chromosome"/>
</dbReference>
<dbReference type="RefSeq" id="WP_148072198.1">
    <property type="nucleotide sequence ID" value="NZ_CP042913.1"/>
</dbReference>
<accession>A0A5B9Q313</accession>
<gene>
    <name evidence="3" type="ORF">Pr1d_06910</name>
</gene>
<dbReference type="EMBL" id="CP042913">
    <property type="protein sequence ID" value="QEG33428.1"/>
    <property type="molecule type" value="Genomic_DNA"/>
</dbReference>
<evidence type="ECO:0000313" key="3">
    <source>
        <dbReference type="EMBL" id="QEG33428.1"/>
    </source>
</evidence>
<protein>
    <recommendedName>
        <fullName evidence="5">Glycosyl hydrolases family 43</fullName>
    </recommendedName>
</protein>
<dbReference type="AlphaFoldDB" id="A0A5B9Q313"/>
<dbReference type="SUPFAM" id="SSF75005">
    <property type="entry name" value="Arabinanase/levansucrase/invertase"/>
    <property type="match status" value="1"/>
</dbReference>
<keyword evidence="4" id="KW-1185">Reference proteome</keyword>
<name>A0A5B9Q313_9BACT</name>
<evidence type="ECO:0000313" key="4">
    <source>
        <dbReference type="Proteomes" id="UP000323917"/>
    </source>
</evidence>
<feature type="signal peptide" evidence="2">
    <location>
        <begin position="1"/>
        <end position="30"/>
    </location>
</feature>
<feature type="chain" id="PRO_5022765831" description="Glycosyl hydrolases family 43" evidence="2">
    <location>
        <begin position="31"/>
        <end position="568"/>
    </location>
</feature>